<evidence type="ECO:0000313" key="2">
    <source>
        <dbReference type="Proteomes" id="UP000282378"/>
    </source>
</evidence>
<evidence type="ECO:0000313" key="1">
    <source>
        <dbReference type="EMBL" id="RML14650.1"/>
    </source>
</evidence>
<dbReference type="InterPro" id="IPR042099">
    <property type="entry name" value="ANL_N_sf"/>
</dbReference>
<name>A0A3M2TIV5_PSEYM</name>
<dbReference type="GO" id="GO:0044550">
    <property type="term" value="P:secondary metabolite biosynthetic process"/>
    <property type="evidence" value="ECO:0007669"/>
    <property type="project" value="TreeGrafter"/>
</dbReference>
<dbReference type="GO" id="GO:0043041">
    <property type="term" value="P:amino acid activation for nonribosomal peptide biosynthetic process"/>
    <property type="evidence" value="ECO:0007669"/>
    <property type="project" value="TreeGrafter"/>
</dbReference>
<dbReference type="EMBL" id="RBNL01005167">
    <property type="protein sequence ID" value="RML14650.1"/>
    <property type="molecule type" value="Genomic_DNA"/>
</dbReference>
<comment type="caution">
    <text evidence="1">The sequence shown here is derived from an EMBL/GenBank/DDBJ whole genome shotgun (WGS) entry which is preliminary data.</text>
</comment>
<proteinExistence type="predicted"/>
<reference evidence="1 2" key="1">
    <citation type="submission" date="2018-08" db="EMBL/GenBank/DDBJ databases">
        <title>Recombination of ecologically and evolutionarily significant loci maintains genetic cohesion in the Pseudomonas syringae species complex.</title>
        <authorList>
            <person name="Dillon M."/>
            <person name="Thakur S."/>
            <person name="Almeida R.N.D."/>
            <person name="Weir B.S."/>
            <person name="Guttman D.S."/>
        </authorList>
    </citation>
    <scope>NUCLEOTIDE SEQUENCE [LARGE SCALE GENOMIC DNA]</scope>
    <source>
        <strain evidence="1 2">88_10</strain>
    </source>
</reference>
<dbReference type="Gene3D" id="3.30.300.30">
    <property type="match status" value="1"/>
</dbReference>
<dbReference type="Proteomes" id="UP000282378">
    <property type="component" value="Unassembled WGS sequence"/>
</dbReference>
<feature type="non-terminal residue" evidence="1">
    <location>
        <position position="1"/>
    </location>
</feature>
<dbReference type="PANTHER" id="PTHR45527:SF1">
    <property type="entry name" value="FATTY ACID SYNTHASE"/>
    <property type="match status" value="1"/>
</dbReference>
<dbReference type="SUPFAM" id="SSF56801">
    <property type="entry name" value="Acetyl-CoA synthetase-like"/>
    <property type="match status" value="1"/>
</dbReference>
<dbReference type="Gene3D" id="3.40.50.12780">
    <property type="entry name" value="N-terminal domain of ligase-like"/>
    <property type="match status" value="1"/>
</dbReference>
<protein>
    <submittedName>
        <fullName evidence="1">Coronamic acid synthetase CmaA</fullName>
    </submittedName>
</protein>
<dbReference type="GO" id="GO:0031177">
    <property type="term" value="F:phosphopantetheine binding"/>
    <property type="evidence" value="ECO:0007669"/>
    <property type="project" value="TreeGrafter"/>
</dbReference>
<dbReference type="GO" id="GO:0005737">
    <property type="term" value="C:cytoplasm"/>
    <property type="evidence" value="ECO:0007669"/>
    <property type="project" value="TreeGrafter"/>
</dbReference>
<dbReference type="InterPro" id="IPR045851">
    <property type="entry name" value="AMP-bd_C_sf"/>
</dbReference>
<dbReference type="PANTHER" id="PTHR45527">
    <property type="entry name" value="NONRIBOSOMAL PEPTIDE SYNTHETASE"/>
    <property type="match status" value="1"/>
</dbReference>
<feature type="non-terminal residue" evidence="1">
    <location>
        <position position="95"/>
    </location>
</feature>
<dbReference type="AlphaFoldDB" id="A0A3M2TIV5"/>
<sequence>EVGTPGELLLTGANLALGYLDDALTQTRFLQLPEGTYYRTGDYVIEDEHGMLFYQGRIDEQVKIKGFRVEIAEVEHALTQLPGVAQAVVQAHVMK</sequence>
<accession>A0A3M2TIV5</accession>
<organism evidence="1 2">
    <name type="scientific">Pseudomonas syringae pv. maculicola</name>
    <dbReference type="NCBI Taxonomy" id="59511"/>
    <lineage>
        <taxon>Bacteria</taxon>
        <taxon>Pseudomonadati</taxon>
        <taxon>Pseudomonadota</taxon>
        <taxon>Gammaproteobacteria</taxon>
        <taxon>Pseudomonadales</taxon>
        <taxon>Pseudomonadaceae</taxon>
        <taxon>Pseudomonas</taxon>
    </lineage>
</organism>
<gene>
    <name evidence="1" type="ORF">APX70_05809</name>
</gene>